<dbReference type="PANTHER" id="PTHR43794:SF11">
    <property type="entry name" value="AMIDOHYDROLASE-RELATED DOMAIN-CONTAINING PROTEIN"/>
    <property type="match status" value="1"/>
</dbReference>
<dbReference type="Pfam" id="PF01979">
    <property type="entry name" value="Amidohydro_1"/>
    <property type="match status" value="1"/>
</dbReference>
<dbReference type="Proteomes" id="UP000199488">
    <property type="component" value="Unassembled WGS sequence"/>
</dbReference>
<dbReference type="SUPFAM" id="SSF51338">
    <property type="entry name" value="Composite domain of metallo-dependent hydrolases"/>
    <property type="match status" value="1"/>
</dbReference>
<dbReference type="Gene3D" id="3.20.20.140">
    <property type="entry name" value="Metal-dependent hydrolases"/>
    <property type="match status" value="1"/>
</dbReference>
<reference evidence="5 6" key="1">
    <citation type="submission" date="2016-10" db="EMBL/GenBank/DDBJ databases">
        <authorList>
            <person name="de Groot N.N."/>
        </authorList>
    </citation>
    <scope>NUCLEOTIDE SEQUENCE [LARGE SCALE GENOMIC DNA]</scope>
    <source>
        <strain evidence="5 6">DSM 23126</strain>
    </source>
</reference>
<keyword evidence="3" id="KW-0862">Zinc</keyword>
<dbReference type="GO" id="GO:0019239">
    <property type="term" value="F:deaminase activity"/>
    <property type="evidence" value="ECO:0007669"/>
    <property type="project" value="UniProtKB-ARBA"/>
</dbReference>
<dbReference type="FunFam" id="3.20.20.140:FF:000014">
    <property type="entry name" value="5-methylthioadenosine/S-adenosylhomocysteine deaminase"/>
    <property type="match status" value="1"/>
</dbReference>
<evidence type="ECO:0000256" key="2">
    <source>
        <dbReference type="ARBA" id="ARBA00022801"/>
    </source>
</evidence>
<dbReference type="InterPro" id="IPR050287">
    <property type="entry name" value="MTA/SAH_deaminase"/>
</dbReference>
<dbReference type="GO" id="GO:0046872">
    <property type="term" value="F:metal ion binding"/>
    <property type="evidence" value="ECO:0007669"/>
    <property type="project" value="UniProtKB-KW"/>
</dbReference>
<organism evidence="5 6">
    <name type="scientific">Marinococcus luteus</name>
    <dbReference type="NCBI Taxonomy" id="1122204"/>
    <lineage>
        <taxon>Bacteria</taxon>
        <taxon>Bacillati</taxon>
        <taxon>Bacillota</taxon>
        <taxon>Bacilli</taxon>
        <taxon>Bacillales</taxon>
        <taxon>Bacillaceae</taxon>
        <taxon>Marinococcus</taxon>
    </lineage>
</organism>
<accession>A0A1H2Q041</accession>
<keyword evidence="2" id="KW-0378">Hydrolase</keyword>
<sequence>MTTILIRQAEIMTMNKNNDIVHGDIRIENEYIKEIHPSLTPHPGEKVIEAQGRTVLPGFIHTHIHLCQALFRSQADDLELMDWLKERIWPMEAAHTPDSIYTSAMLGIGELIRSGTTTIVDMETVHHTNAAFEAIEASGIRALSGKVMMDKGDELPAPLLETTSQSIQESADLYEKWNGRDNGRIRYAFSPRFVVSCSEPLLREVSRLSSHYGAYVHTHASESQGEIKIVEADTGMRNVKYLDHLGLVHPRLILAHCVWLDDHEKQIIKQKGAHISHCPSSNMKLASGFAEIPDLLDHHHNVSLGADGSPCNNTLDMFQEMRMAGLIHKPSYGPTAMDARQVLRMATIEGAKAVGLDQEIGSIEIGKKADLSILNLYDFHTYPGEGADPYSRIVYAASKDQVETTIVNGRIVMEERNMQTMNKDKVLGDANKEAKQLFHRASRYMSNSFA</sequence>
<dbReference type="Gene3D" id="2.30.40.10">
    <property type="entry name" value="Urease, subunit C, domain 1"/>
    <property type="match status" value="1"/>
</dbReference>
<evidence type="ECO:0000259" key="4">
    <source>
        <dbReference type="Pfam" id="PF01979"/>
    </source>
</evidence>
<keyword evidence="1" id="KW-0479">Metal-binding</keyword>
<dbReference type="InterPro" id="IPR006680">
    <property type="entry name" value="Amidohydro-rel"/>
</dbReference>
<dbReference type="PANTHER" id="PTHR43794">
    <property type="entry name" value="AMINOHYDROLASE SSNA-RELATED"/>
    <property type="match status" value="1"/>
</dbReference>
<dbReference type="AlphaFoldDB" id="A0A1H2Q041"/>
<evidence type="ECO:0000256" key="3">
    <source>
        <dbReference type="ARBA" id="ARBA00022833"/>
    </source>
</evidence>
<gene>
    <name evidence="5" type="ORF">SAMN05421781_0069</name>
</gene>
<dbReference type="InterPro" id="IPR011059">
    <property type="entry name" value="Metal-dep_hydrolase_composite"/>
</dbReference>
<dbReference type="SUPFAM" id="SSF51556">
    <property type="entry name" value="Metallo-dependent hydrolases"/>
    <property type="match status" value="1"/>
</dbReference>
<dbReference type="OrthoDB" id="9807210at2"/>
<dbReference type="InterPro" id="IPR032466">
    <property type="entry name" value="Metal_Hydrolase"/>
</dbReference>
<name>A0A1H2Q041_9BACI</name>
<feature type="domain" description="Amidohydrolase-related" evidence="4">
    <location>
        <begin position="54"/>
        <end position="412"/>
    </location>
</feature>
<dbReference type="RefSeq" id="WP_091610044.1">
    <property type="nucleotide sequence ID" value="NZ_FNNC01000001.1"/>
</dbReference>
<keyword evidence="6" id="KW-1185">Reference proteome</keyword>
<proteinExistence type="predicted"/>
<dbReference type="EMBL" id="FNNC01000001">
    <property type="protein sequence ID" value="SDW00473.1"/>
    <property type="molecule type" value="Genomic_DNA"/>
</dbReference>
<protein>
    <submittedName>
        <fullName evidence="5">Cytosine/adenosine deaminase</fullName>
    </submittedName>
</protein>
<evidence type="ECO:0000313" key="5">
    <source>
        <dbReference type="EMBL" id="SDW00473.1"/>
    </source>
</evidence>
<dbReference type="CDD" id="cd01298">
    <property type="entry name" value="ATZ_TRZ_like"/>
    <property type="match status" value="1"/>
</dbReference>
<evidence type="ECO:0000313" key="6">
    <source>
        <dbReference type="Proteomes" id="UP000199488"/>
    </source>
</evidence>
<dbReference type="GO" id="GO:0016814">
    <property type="term" value="F:hydrolase activity, acting on carbon-nitrogen (but not peptide) bonds, in cyclic amidines"/>
    <property type="evidence" value="ECO:0007669"/>
    <property type="project" value="UniProtKB-ARBA"/>
</dbReference>
<dbReference type="NCBIfam" id="NF005557">
    <property type="entry name" value="PRK07228.1"/>
    <property type="match status" value="1"/>
</dbReference>
<dbReference type="STRING" id="1122204.SAMN05421781_0069"/>
<evidence type="ECO:0000256" key="1">
    <source>
        <dbReference type="ARBA" id="ARBA00022723"/>
    </source>
</evidence>